<proteinExistence type="predicted"/>
<name>A0AAV3QBJ1_LITER</name>
<organism evidence="1 2">
    <name type="scientific">Lithospermum erythrorhizon</name>
    <name type="common">Purple gromwell</name>
    <name type="synonym">Lithospermum officinale var. erythrorhizon</name>
    <dbReference type="NCBI Taxonomy" id="34254"/>
    <lineage>
        <taxon>Eukaryota</taxon>
        <taxon>Viridiplantae</taxon>
        <taxon>Streptophyta</taxon>
        <taxon>Embryophyta</taxon>
        <taxon>Tracheophyta</taxon>
        <taxon>Spermatophyta</taxon>
        <taxon>Magnoliopsida</taxon>
        <taxon>eudicotyledons</taxon>
        <taxon>Gunneridae</taxon>
        <taxon>Pentapetalae</taxon>
        <taxon>asterids</taxon>
        <taxon>lamiids</taxon>
        <taxon>Boraginales</taxon>
        <taxon>Boraginaceae</taxon>
        <taxon>Boraginoideae</taxon>
        <taxon>Lithospermeae</taxon>
        <taxon>Lithospermum</taxon>
    </lineage>
</organism>
<evidence type="ECO:0008006" key="3">
    <source>
        <dbReference type="Google" id="ProtNLM"/>
    </source>
</evidence>
<reference evidence="1 2" key="1">
    <citation type="submission" date="2024-01" db="EMBL/GenBank/DDBJ databases">
        <title>The complete chloroplast genome sequence of Lithospermum erythrorhizon: insights into the phylogenetic relationship among Boraginaceae species and the maternal lineages of purple gromwells.</title>
        <authorList>
            <person name="Okada T."/>
            <person name="Watanabe K."/>
        </authorList>
    </citation>
    <scope>NUCLEOTIDE SEQUENCE [LARGE SCALE GENOMIC DNA]</scope>
</reference>
<comment type="caution">
    <text evidence="1">The sequence shown here is derived from an EMBL/GenBank/DDBJ whole genome shotgun (WGS) entry which is preliminary data.</text>
</comment>
<dbReference type="EMBL" id="BAABME010051561">
    <property type="protein sequence ID" value="GAA0161482.1"/>
    <property type="molecule type" value="Genomic_DNA"/>
</dbReference>
<evidence type="ECO:0000313" key="1">
    <source>
        <dbReference type="EMBL" id="GAA0161482.1"/>
    </source>
</evidence>
<sequence length="77" mass="8733">MKFERVIGHGNNRLLQVWGIMVAMMVVGVEPLGIIVNEDECVSEYVLYEEDTIQGHFVVVDHDIFWGSDHPGLDFSV</sequence>
<protein>
    <recommendedName>
        <fullName evidence="3">Transmembrane protein</fullName>
    </recommendedName>
</protein>
<gene>
    <name evidence="1" type="ORF">LIER_44140</name>
</gene>
<dbReference type="AlphaFoldDB" id="A0AAV3QBJ1"/>
<evidence type="ECO:0000313" key="2">
    <source>
        <dbReference type="Proteomes" id="UP001454036"/>
    </source>
</evidence>
<keyword evidence="2" id="KW-1185">Reference proteome</keyword>
<dbReference type="Proteomes" id="UP001454036">
    <property type="component" value="Unassembled WGS sequence"/>
</dbReference>
<accession>A0AAV3QBJ1</accession>